<keyword evidence="3" id="KW-1185">Reference proteome</keyword>
<proteinExistence type="predicted"/>
<evidence type="ECO:0000313" key="3">
    <source>
        <dbReference type="Proteomes" id="UP000479000"/>
    </source>
</evidence>
<reference evidence="1 3" key="1">
    <citation type="submission" date="2020-02" db="EMBL/GenBank/DDBJ databases">
        <authorList>
            <person name="Ferguson B K."/>
        </authorList>
    </citation>
    <scope>NUCLEOTIDE SEQUENCE [LARGE SCALE GENOMIC DNA]</scope>
</reference>
<dbReference type="Proteomes" id="UP000479000">
    <property type="component" value="Unassembled WGS sequence"/>
</dbReference>
<accession>A0A6H5G2E4</accession>
<name>A0A6H5G2E4_9HEMI</name>
<gene>
    <name evidence="2" type="ORF">NTEN_LOCUS14814</name>
    <name evidence="1" type="ORF">NTEN_LOCUS3133</name>
</gene>
<evidence type="ECO:0000313" key="1">
    <source>
        <dbReference type="EMBL" id="CAA9996666.1"/>
    </source>
</evidence>
<dbReference type="EMBL" id="CADCXU010022072">
    <property type="protein sequence ID" value="CAB0009698.1"/>
    <property type="molecule type" value="Genomic_DNA"/>
</dbReference>
<organism evidence="1 3">
    <name type="scientific">Nesidiocoris tenuis</name>
    <dbReference type="NCBI Taxonomy" id="355587"/>
    <lineage>
        <taxon>Eukaryota</taxon>
        <taxon>Metazoa</taxon>
        <taxon>Ecdysozoa</taxon>
        <taxon>Arthropoda</taxon>
        <taxon>Hexapoda</taxon>
        <taxon>Insecta</taxon>
        <taxon>Pterygota</taxon>
        <taxon>Neoptera</taxon>
        <taxon>Paraneoptera</taxon>
        <taxon>Hemiptera</taxon>
        <taxon>Heteroptera</taxon>
        <taxon>Panheteroptera</taxon>
        <taxon>Cimicomorpha</taxon>
        <taxon>Miridae</taxon>
        <taxon>Dicyphina</taxon>
        <taxon>Nesidiocoris</taxon>
    </lineage>
</organism>
<dbReference type="EMBL" id="CADCXU010004775">
    <property type="protein sequence ID" value="CAA9996666.1"/>
    <property type="molecule type" value="Genomic_DNA"/>
</dbReference>
<protein>
    <submittedName>
        <fullName evidence="1">Uncharacterized protein</fullName>
    </submittedName>
</protein>
<sequence length="52" mass="5983">MYPTAEVPGPGYRQIFLMMAFQRVGLTMGMDFADPYPISNIVVVTHMKRTRF</sequence>
<dbReference type="AlphaFoldDB" id="A0A6H5G2E4"/>
<evidence type="ECO:0000313" key="2">
    <source>
        <dbReference type="EMBL" id="CAB0009698.1"/>
    </source>
</evidence>